<reference evidence="2" key="1">
    <citation type="journal article" date="2023" name="Mol. Phylogenet. Evol.">
        <title>Genome-scale phylogeny and comparative genomics of the fungal order Sordariales.</title>
        <authorList>
            <person name="Hensen N."/>
            <person name="Bonometti L."/>
            <person name="Westerberg I."/>
            <person name="Brannstrom I.O."/>
            <person name="Guillou S."/>
            <person name="Cros-Aarteil S."/>
            <person name="Calhoun S."/>
            <person name="Haridas S."/>
            <person name="Kuo A."/>
            <person name="Mondo S."/>
            <person name="Pangilinan J."/>
            <person name="Riley R."/>
            <person name="LaButti K."/>
            <person name="Andreopoulos B."/>
            <person name="Lipzen A."/>
            <person name="Chen C."/>
            <person name="Yan M."/>
            <person name="Daum C."/>
            <person name="Ng V."/>
            <person name="Clum A."/>
            <person name="Steindorff A."/>
            <person name="Ohm R.A."/>
            <person name="Martin F."/>
            <person name="Silar P."/>
            <person name="Natvig D.O."/>
            <person name="Lalanne C."/>
            <person name="Gautier V."/>
            <person name="Ament-Velasquez S.L."/>
            <person name="Kruys A."/>
            <person name="Hutchinson M.I."/>
            <person name="Powell A.J."/>
            <person name="Barry K."/>
            <person name="Miller A.N."/>
            <person name="Grigoriev I.V."/>
            <person name="Debuchy R."/>
            <person name="Gladieux P."/>
            <person name="Hiltunen Thoren M."/>
            <person name="Johannesson H."/>
        </authorList>
    </citation>
    <scope>NUCLEOTIDE SEQUENCE</scope>
    <source>
        <strain evidence="2">FGSC 1904</strain>
    </source>
</reference>
<comment type="caution">
    <text evidence="2">The sequence shown here is derived from an EMBL/GenBank/DDBJ whole genome shotgun (WGS) entry which is preliminary data.</text>
</comment>
<evidence type="ECO:0000313" key="2">
    <source>
        <dbReference type="EMBL" id="KAK3397095.1"/>
    </source>
</evidence>
<evidence type="ECO:0000313" key="3">
    <source>
        <dbReference type="Proteomes" id="UP001281003"/>
    </source>
</evidence>
<dbReference type="Proteomes" id="UP001281003">
    <property type="component" value="Unassembled WGS sequence"/>
</dbReference>
<evidence type="ECO:0000256" key="1">
    <source>
        <dbReference type="SAM" id="MobiDB-lite"/>
    </source>
</evidence>
<protein>
    <submittedName>
        <fullName evidence="2">Uncharacterized protein</fullName>
    </submittedName>
</protein>
<feature type="region of interest" description="Disordered" evidence="1">
    <location>
        <begin position="66"/>
        <end position="104"/>
    </location>
</feature>
<sequence length="104" mass="11428">MAKTLFGEDRFVGFDSWDISLWAGKVIVDTSWKAEKSPRVGISVFNRLRMLDRQALVFSRPLSHEVSDGDDMGTMTHSPSSSKLDSDAVGEGAAKRGILTPEAR</sequence>
<keyword evidence="3" id="KW-1185">Reference proteome</keyword>
<dbReference type="EMBL" id="JAUTDP010000008">
    <property type="protein sequence ID" value="KAK3397095.1"/>
    <property type="molecule type" value="Genomic_DNA"/>
</dbReference>
<gene>
    <name evidence="2" type="ORF">B0T20DRAFT_356900</name>
</gene>
<proteinExistence type="predicted"/>
<name>A0AAE0PCK5_SORBR</name>
<reference evidence="2" key="2">
    <citation type="submission" date="2023-07" db="EMBL/GenBank/DDBJ databases">
        <authorList>
            <consortium name="Lawrence Berkeley National Laboratory"/>
            <person name="Haridas S."/>
            <person name="Hensen N."/>
            <person name="Bonometti L."/>
            <person name="Westerberg I."/>
            <person name="Brannstrom I.O."/>
            <person name="Guillou S."/>
            <person name="Cros-Aarteil S."/>
            <person name="Calhoun S."/>
            <person name="Kuo A."/>
            <person name="Mondo S."/>
            <person name="Pangilinan J."/>
            <person name="Riley R."/>
            <person name="LaButti K."/>
            <person name="Andreopoulos B."/>
            <person name="Lipzen A."/>
            <person name="Chen C."/>
            <person name="Yanf M."/>
            <person name="Daum C."/>
            <person name="Ng V."/>
            <person name="Clum A."/>
            <person name="Steindorff A."/>
            <person name="Ohm R."/>
            <person name="Martin F."/>
            <person name="Silar P."/>
            <person name="Natvig D."/>
            <person name="Lalanne C."/>
            <person name="Gautier V."/>
            <person name="Ament-velasquez S.L."/>
            <person name="Kruys A."/>
            <person name="Hutchinson M.I."/>
            <person name="Powell A.J."/>
            <person name="Barry K."/>
            <person name="Miller A.N."/>
            <person name="Grigoriev I.V."/>
            <person name="Debuchy R."/>
            <person name="Gladieux P."/>
            <person name="Thoren M.H."/>
            <person name="Johannesson H."/>
        </authorList>
    </citation>
    <scope>NUCLEOTIDE SEQUENCE</scope>
    <source>
        <strain evidence="2">FGSC 1904</strain>
    </source>
</reference>
<accession>A0AAE0PCK5</accession>
<organism evidence="2 3">
    <name type="scientific">Sordaria brevicollis</name>
    <dbReference type="NCBI Taxonomy" id="83679"/>
    <lineage>
        <taxon>Eukaryota</taxon>
        <taxon>Fungi</taxon>
        <taxon>Dikarya</taxon>
        <taxon>Ascomycota</taxon>
        <taxon>Pezizomycotina</taxon>
        <taxon>Sordariomycetes</taxon>
        <taxon>Sordariomycetidae</taxon>
        <taxon>Sordariales</taxon>
        <taxon>Sordariaceae</taxon>
        <taxon>Sordaria</taxon>
    </lineage>
</organism>
<dbReference type="AlphaFoldDB" id="A0AAE0PCK5"/>